<keyword evidence="5 8" id="KW-0472">Membrane</keyword>
<keyword evidence="3 8" id="KW-0812">Transmembrane</keyword>
<evidence type="ECO:0000256" key="1">
    <source>
        <dbReference type="ARBA" id="ARBA00004651"/>
    </source>
</evidence>
<protein>
    <recommendedName>
        <fullName evidence="9">Threonine/serine exporter-like N-terminal domain-containing protein</fullName>
    </recommendedName>
</protein>
<dbReference type="GO" id="GO:0005886">
    <property type="term" value="C:plasma membrane"/>
    <property type="evidence" value="ECO:0007669"/>
    <property type="project" value="UniProtKB-SubCell"/>
</dbReference>
<keyword evidence="4 8" id="KW-1133">Transmembrane helix</keyword>
<evidence type="ECO:0000256" key="6">
    <source>
        <dbReference type="ARBA" id="ARBA00034125"/>
    </source>
</evidence>
<comment type="similarity">
    <text evidence="6">Belongs to the ThrE exporter (TC 2.A.79) family.</text>
</comment>
<evidence type="ECO:0000259" key="9">
    <source>
        <dbReference type="Pfam" id="PF06738"/>
    </source>
</evidence>
<name>A0A0R1IZD3_9LACO</name>
<evidence type="ECO:0000256" key="4">
    <source>
        <dbReference type="ARBA" id="ARBA00022989"/>
    </source>
</evidence>
<evidence type="ECO:0000256" key="8">
    <source>
        <dbReference type="SAM" id="Phobius"/>
    </source>
</evidence>
<dbReference type="InterPro" id="IPR010619">
    <property type="entry name" value="ThrE-like_N"/>
</dbReference>
<dbReference type="GO" id="GO:0015744">
    <property type="term" value="P:succinate transport"/>
    <property type="evidence" value="ECO:0007669"/>
    <property type="project" value="TreeGrafter"/>
</dbReference>
<evidence type="ECO:0000313" key="10">
    <source>
        <dbReference type="EMBL" id="KRK64669.1"/>
    </source>
</evidence>
<evidence type="ECO:0000256" key="7">
    <source>
        <dbReference type="SAM" id="Coils"/>
    </source>
</evidence>
<evidence type="ECO:0000313" key="11">
    <source>
        <dbReference type="Proteomes" id="UP000050929"/>
    </source>
</evidence>
<dbReference type="GO" id="GO:0022857">
    <property type="term" value="F:transmembrane transporter activity"/>
    <property type="evidence" value="ECO:0007669"/>
    <property type="project" value="InterPro"/>
</dbReference>
<gene>
    <name evidence="10" type="ORF">FC72_GL002077</name>
</gene>
<feature type="coiled-coil region" evidence="7">
    <location>
        <begin position="86"/>
        <end position="113"/>
    </location>
</feature>
<dbReference type="PATRIC" id="fig|1423811.3.peg.2121"/>
<dbReference type="STRING" id="1423811.FC72_GL002077"/>
<proteinExistence type="inferred from homology"/>
<feature type="domain" description="Threonine/serine exporter-like N-terminal" evidence="9">
    <location>
        <begin position="14"/>
        <end position="251"/>
    </location>
</feature>
<keyword evidence="7" id="KW-0175">Coiled coil</keyword>
<dbReference type="EMBL" id="AZDG01000009">
    <property type="protein sequence ID" value="KRK64669.1"/>
    <property type="molecule type" value="Genomic_DNA"/>
</dbReference>
<dbReference type="PANTHER" id="PTHR34390:SF2">
    <property type="entry name" value="SUCCINATE TRANSPORTER SUBUNIT YJJP-RELATED"/>
    <property type="match status" value="1"/>
</dbReference>
<dbReference type="OrthoDB" id="9813917at2"/>
<dbReference type="PANTHER" id="PTHR34390">
    <property type="entry name" value="UPF0442 PROTEIN YJJB-RELATED"/>
    <property type="match status" value="1"/>
</dbReference>
<feature type="transmembrane region" description="Helical" evidence="8">
    <location>
        <begin position="119"/>
        <end position="137"/>
    </location>
</feature>
<dbReference type="Pfam" id="PF06738">
    <property type="entry name" value="ThrE"/>
    <property type="match status" value="1"/>
</dbReference>
<comment type="caution">
    <text evidence="10">The sequence shown here is derived from an EMBL/GenBank/DDBJ whole genome shotgun (WGS) entry which is preliminary data.</text>
</comment>
<feature type="transmembrane region" description="Helical" evidence="8">
    <location>
        <begin position="175"/>
        <end position="193"/>
    </location>
</feature>
<evidence type="ECO:0000256" key="5">
    <source>
        <dbReference type="ARBA" id="ARBA00023136"/>
    </source>
</evidence>
<comment type="subcellular location">
    <subcellularLocation>
        <location evidence="1">Cell membrane</location>
        <topology evidence="1">Multi-pass membrane protein</topology>
    </subcellularLocation>
</comment>
<sequence>MEEDKREDATEVIDTCLLAGRLMIEGGSEMYRVEDTVKRIAYNSGQKNSAAFTTLTGVMMSIKGQPVTQFGSVNHRGIDMEKVDRVNTLSRRYGNKELTLSQLKDELDKLDKNLPTYPMWMQLLGAFLVSATMMIIFTQQYDWFDIPLAGVTGTIGYLVAFYVTRTTSIRFISDFLGSFILGALAILGVRLGLGHNLNSILIGAVMPLVPGVAITNALRDLLAGHLLSGLERALEAGMSACAISVGIAVLFRYF</sequence>
<dbReference type="AlphaFoldDB" id="A0A0R1IZD3"/>
<feature type="transmembrane region" description="Helical" evidence="8">
    <location>
        <begin position="199"/>
        <end position="222"/>
    </location>
</feature>
<accession>A0A0R1IZD3</accession>
<evidence type="ECO:0000256" key="2">
    <source>
        <dbReference type="ARBA" id="ARBA00022475"/>
    </source>
</evidence>
<organism evidence="10 11">
    <name type="scientific">Companilactobacillus tucceti DSM 20183</name>
    <dbReference type="NCBI Taxonomy" id="1423811"/>
    <lineage>
        <taxon>Bacteria</taxon>
        <taxon>Bacillati</taxon>
        <taxon>Bacillota</taxon>
        <taxon>Bacilli</taxon>
        <taxon>Lactobacillales</taxon>
        <taxon>Lactobacillaceae</taxon>
        <taxon>Companilactobacillus</taxon>
    </lineage>
</organism>
<keyword evidence="11" id="KW-1185">Reference proteome</keyword>
<dbReference type="RefSeq" id="WP_057765545.1">
    <property type="nucleotide sequence ID" value="NZ_AZDG01000009.1"/>
</dbReference>
<dbReference type="InterPro" id="IPR050539">
    <property type="entry name" value="ThrE_Dicarb/AminoAcid_Exp"/>
</dbReference>
<dbReference type="Proteomes" id="UP000050929">
    <property type="component" value="Unassembled WGS sequence"/>
</dbReference>
<reference evidence="10 11" key="1">
    <citation type="journal article" date="2015" name="Genome Announc.">
        <title>Expanding the biotechnology potential of lactobacilli through comparative genomics of 213 strains and associated genera.</title>
        <authorList>
            <person name="Sun Z."/>
            <person name="Harris H.M."/>
            <person name="McCann A."/>
            <person name="Guo C."/>
            <person name="Argimon S."/>
            <person name="Zhang W."/>
            <person name="Yang X."/>
            <person name="Jeffery I.B."/>
            <person name="Cooney J.C."/>
            <person name="Kagawa T.F."/>
            <person name="Liu W."/>
            <person name="Song Y."/>
            <person name="Salvetti E."/>
            <person name="Wrobel A."/>
            <person name="Rasinkangas P."/>
            <person name="Parkhill J."/>
            <person name="Rea M.C."/>
            <person name="O'Sullivan O."/>
            <person name="Ritari J."/>
            <person name="Douillard F.P."/>
            <person name="Paul Ross R."/>
            <person name="Yang R."/>
            <person name="Briner A.E."/>
            <person name="Felis G.E."/>
            <person name="de Vos W.M."/>
            <person name="Barrangou R."/>
            <person name="Klaenhammer T.R."/>
            <person name="Caufield P.W."/>
            <person name="Cui Y."/>
            <person name="Zhang H."/>
            <person name="O'Toole P.W."/>
        </authorList>
    </citation>
    <scope>NUCLEOTIDE SEQUENCE [LARGE SCALE GENOMIC DNA]</scope>
    <source>
        <strain evidence="10 11">DSM 20183</strain>
    </source>
</reference>
<evidence type="ECO:0000256" key="3">
    <source>
        <dbReference type="ARBA" id="ARBA00022692"/>
    </source>
</evidence>
<keyword evidence="2" id="KW-1003">Cell membrane</keyword>
<feature type="transmembrane region" description="Helical" evidence="8">
    <location>
        <begin position="143"/>
        <end position="163"/>
    </location>
</feature>